<accession>A0A2Z5FT20</accession>
<dbReference type="OrthoDB" id="7412671at2"/>
<dbReference type="EMBL" id="CP030840">
    <property type="protein sequence ID" value="AXC09624.1"/>
    <property type="molecule type" value="Genomic_DNA"/>
</dbReference>
<dbReference type="AlphaFoldDB" id="A0A2Z5FT20"/>
<dbReference type="Proteomes" id="UP000253606">
    <property type="component" value="Chromosome"/>
</dbReference>
<dbReference type="RefSeq" id="WP_114205426.1">
    <property type="nucleotide sequence ID" value="NZ_CP030840.1"/>
</dbReference>
<keyword evidence="2" id="KW-1185">Reference proteome</keyword>
<reference evidence="1 2" key="1">
    <citation type="journal article" date="2018" name="Front. Microbiol.">
        <title>Hydrolytic Capabilities as a Key to Environmental Success: Chitinolytic and Cellulolytic Acidobacteria From Acidic Sub-arctic Soils and Boreal Peatlands.</title>
        <authorList>
            <person name="Belova S.E."/>
            <person name="Ravin N.V."/>
            <person name="Pankratov T.A."/>
            <person name="Rakitin A.L."/>
            <person name="Ivanova A.A."/>
            <person name="Beletsky A.V."/>
            <person name="Mardanov A.V."/>
            <person name="Sinninghe Damste J.S."/>
            <person name="Dedysh S.N."/>
        </authorList>
    </citation>
    <scope>NUCLEOTIDE SEQUENCE [LARGE SCALE GENOMIC DNA]</scope>
    <source>
        <strain evidence="1 2">SBC82</strain>
    </source>
</reference>
<dbReference type="KEGG" id="abas:ACPOL_0239"/>
<name>A0A2Z5FT20_9BACT</name>
<proteinExistence type="predicted"/>
<organism evidence="1 2">
    <name type="scientific">Acidisarcina polymorpha</name>
    <dbReference type="NCBI Taxonomy" id="2211140"/>
    <lineage>
        <taxon>Bacteria</taxon>
        <taxon>Pseudomonadati</taxon>
        <taxon>Acidobacteriota</taxon>
        <taxon>Terriglobia</taxon>
        <taxon>Terriglobales</taxon>
        <taxon>Acidobacteriaceae</taxon>
        <taxon>Acidisarcina</taxon>
    </lineage>
</organism>
<protein>
    <submittedName>
        <fullName evidence="1">Uncharacterized protein</fullName>
    </submittedName>
</protein>
<sequence>MKAEKTESELKNYSAPWTGEVILACKRCQKKLRREKHPSEFSRLKKWFKNRGRQLPSTTAFHIIEIPCQNICPKHGVVVLSRPQLASRPPRFSILSSERQVERFYEALIAMKS</sequence>
<evidence type="ECO:0000313" key="1">
    <source>
        <dbReference type="EMBL" id="AXC09624.1"/>
    </source>
</evidence>
<gene>
    <name evidence="1" type="ORF">ACPOL_0239</name>
</gene>
<evidence type="ECO:0000313" key="2">
    <source>
        <dbReference type="Proteomes" id="UP000253606"/>
    </source>
</evidence>